<keyword evidence="2 7" id="KW-0813">Transport</keyword>
<protein>
    <submittedName>
        <fullName evidence="9">Raffinose/stachyose/melibiose transport system permease protein</fullName>
    </submittedName>
</protein>
<feature type="transmembrane region" description="Helical" evidence="7">
    <location>
        <begin position="234"/>
        <end position="255"/>
    </location>
</feature>
<evidence type="ECO:0000259" key="8">
    <source>
        <dbReference type="PROSITE" id="PS50928"/>
    </source>
</evidence>
<reference evidence="10" key="1">
    <citation type="submission" date="2016-10" db="EMBL/GenBank/DDBJ databases">
        <authorList>
            <person name="Varghese N."/>
        </authorList>
    </citation>
    <scope>NUCLEOTIDE SEQUENCE [LARGE SCALE GENOMIC DNA]</scope>
    <source>
        <strain evidence="10">DSM 17980</strain>
    </source>
</reference>
<organism evidence="9 10">
    <name type="scientific">Alicyclobacillus macrosporangiidus</name>
    <dbReference type="NCBI Taxonomy" id="392015"/>
    <lineage>
        <taxon>Bacteria</taxon>
        <taxon>Bacillati</taxon>
        <taxon>Bacillota</taxon>
        <taxon>Bacilli</taxon>
        <taxon>Bacillales</taxon>
        <taxon>Alicyclobacillaceae</taxon>
        <taxon>Alicyclobacillus</taxon>
    </lineage>
</organism>
<feature type="transmembrane region" description="Helical" evidence="7">
    <location>
        <begin position="101"/>
        <end position="123"/>
    </location>
</feature>
<evidence type="ECO:0000256" key="1">
    <source>
        <dbReference type="ARBA" id="ARBA00004651"/>
    </source>
</evidence>
<dbReference type="RefSeq" id="WP_245784048.1">
    <property type="nucleotide sequence ID" value="NZ_FPBV01000025.1"/>
</dbReference>
<accession>A0A1I7L4N5</accession>
<evidence type="ECO:0000256" key="3">
    <source>
        <dbReference type="ARBA" id="ARBA00022475"/>
    </source>
</evidence>
<evidence type="ECO:0000313" key="9">
    <source>
        <dbReference type="EMBL" id="SFV04703.1"/>
    </source>
</evidence>
<keyword evidence="10" id="KW-1185">Reference proteome</keyword>
<feature type="transmembrane region" description="Helical" evidence="7">
    <location>
        <begin position="184"/>
        <end position="204"/>
    </location>
</feature>
<dbReference type="Gene3D" id="1.10.3720.10">
    <property type="entry name" value="MetI-like"/>
    <property type="match status" value="1"/>
</dbReference>
<gene>
    <name evidence="9" type="ORF">SAMN05421543_1254</name>
</gene>
<comment type="similarity">
    <text evidence="7">Belongs to the binding-protein-dependent transport system permease family.</text>
</comment>
<dbReference type="CDD" id="cd06261">
    <property type="entry name" value="TM_PBP2"/>
    <property type="match status" value="1"/>
</dbReference>
<keyword evidence="5 7" id="KW-1133">Transmembrane helix</keyword>
<dbReference type="InterPro" id="IPR000515">
    <property type="entry name" value="MetI-like"/>
</dbReference>
<dbReference type="GO" id="GO:0005886">
    <property type="term" value="C:plasma membrane"/>
    <property type="evidence" value="ECO:0007669"/>
    <property type="project" value="UniProtKB-SubCell"/>
</dbReference>
<dbReference type="InterPro" id="IPR035906">
    <property type="entry name" value="MetI-like_sf"/>
</dbReference>
<keyword evidence="6 7" id="KW-0472">Membrane</keyword>
<feature type="transmembrane region" description="Helical" evidence="7">
    <location>
        <begin position="135"/>
        <end position="155"/>
    </location>
</feature>
<keyword evidence="4 7" id="KW-0812">Transmembrane</keyword>
<evidence type="ECO:0000256" key="7">
    <source>
        <dbReference type="RuleBase" id="RU363032"/>
    </source>
</evidence>
<dbReference type="STRING" id="392015.SAMN05421543_1254"/>
<feature type="transmembrane region" description="Helical" evidence="7">
    <location>
        <begin position="290"/>
        <end position="314"/>
    </location>
</feature>
<dbReference type="Pfam" id="PF00528">
    <property type="entry name" value="BPD_transp_1"/>
    <property type="match status" value="1"/>
</dbReference>
<dbReference type="PANTHER" id="PTHR30193:SF37">
    <property type="entry name" value="INNER MEMBRANE ABC TRANSPORTER PERMEASE PROTEIN YCJO"/>
    <property type="match status" value="1"/>
</dbReference>
<comment type="subcellular location">
    <subcellularLocation>
        <location evidence="1 7">Cell membrane</location>
        <topology evidence="1 7">Multi-pass membrane protein</topology>
    </subcellularLocation>
</comment>
<evidence type="ECO:0000256" key="4">
    <source>
        <dbReference type="ARBA" id="ARBA00022692"/>
    </source>
</evidence>
<evidence type="ECO:0000256" key="2">
    <source>
        <dbReference type="ARBA" id="ARBA00022448"/>
    </source>
</evidence>
<sequence>MSGNTQQAVQSVTGTGAQMTVVPARSSEYRTGRWRKVAVITSFILPALFVYVVYVMYPIVDTLIDSFFAWDGQSTMTFIGFKNYVHLLRDSIFWTALKNNVLVILASVCVQIPLGMVMALILLSPIRGRRIFGTVYFFPFLMSTVAIGLLWTYIFDPLNGPLNHLIRTVGIQNWQIQWLSDPRIAVYAVLLVVVWQYAPFYMILFKAAMVAIPEELYEAASLDGATAWQKFWRITVPLIMPTIVSSAILAIVGSLKSFDLFYIMTGGGPDHATELLGTYMYKAAFVDFNMGYASSIAFSMFLVAFIVTVVIQYLEFVRQRRGG</sequence>
<dbReference type="InterPro" id="IPR051393">
    <property type="entry name" value="ABC_transporter_permease"/>
</dbReference>
<dbReference type="EMBL" id="FPBV01000025">
    <property type="protein sequence ID" value="SFV04703.1"/>
    <property type="molecule type" value="Genomic_DNA"/>
</dbReference>
<dbReference type="GO" id="GO:0055085">
    <property type="term" value="P:transmembrane transport"/>
    <property type="evidence" value="ECO:0007669"/>
    <property type="project" value="InterPro"/>
</dbReference>
<dbReference type="Proteomes" id="UP000183508">
    <property type="component" value="Unassembled WGS sequence"/>
</dbReference>
<dbReference type="AlphaFoldDB" id="A0A1I7L4N5"/>
<evidence type="ECO:0000256" key="5">
    <source>
        <dbReference type="ARBA" id="ARBA00022989"/>
    </source>
</evidence>
<feature type="transmembrane region" description="Helical" evidence="7">
    <location>
        <begin position="37"/>
        <end position="57"/>
    </location>
</feature>
<evidence type="ECO:0000256" key="6">
    <source>
        <dbReference type="ARBA" id="ARBA00023136"/>
    </source>
</evidence>
<proteinExistence type="inferred from homology"/>
<name>A0A1I7L4N5_9BACL</name>
<dbReference type="PROSITE" id="PS50928">
    <property type="entry name" value="ABC_TM1"/>
    <property type="match status" value="1"/>
</dbReference>
<dbReference type="PANTHER" id="PTHR30193">
    <property type="entry name" value="ABC TRANSPORTER PERMEASE PROTEIN"/>
    <property type="match status" value="1"/>
</dbReference>
<dbReference type="SUPFAM" id="SSF161098">
    <property type="entry name" value="MetI-like"/>
    <property type="match status" value="1"/>
</dbReference>
<feature type="domain" description="ABC transmembrane type-1" evidence="8">
    <location>
        <begin position="97"/>
        <end position="311"/>
    </location>
</feature>
<keyword evidence="3" id="KW-1003">Cell membrane</keyword>
<evidence type="ECO:0000313" key="10">
    <source>
        <dbReference type="Proteomes" id="UP000183508"/>
    </source>
</evidence>